<evidence type="ECO:0000313" key="6">
    <source>
        <dbReference type="Proteomes" id="UP000595564"/>
    </source>
</evidence>
<evidence type="ECO:0000313" key="5">
    <source>
        <dbReference type="EMBL" id="BBB33398.1"/>
    </source>
</evidence>
<dbReference type="InterPro" id="IPR001173">
    <property type="entry name" value="Glyco_trans_2-like"/>
</dbReference>
<feature type="domain" description="Glycosyltransferase 2-like" evidence="4">
    <location>
        <begin position="83"/>
        <end position="211"/>
    </location>
</feature>
<keyword evidence="3 5" id="KW-0808">Transferase</keyword>
<reference evidence="5 6" key="1">
    <citation type="journal article" date="2012" name="Extremophiles">
        <title>Thermotomaculum hydrothermale gen. nov., sp. nov., a novel heterotrophic thermophile within the phylum Acidobacteria from a deep-sea hydrothermal vent chimney in the Southern Okinawa Trough.</title>
        <authorList>
            <person name="Izumi H."/>
            <person name="Nunoura T."/>
            <person name="Miyazaki M."/>
            <person name="Mino S."/>
            <person name="Toki T."/>
            <person name="Takai K."/>
            <person name="Sako Y."/>
            <person name="Sawabe T."/>
            <person name="Nakagawa S."/>
        </authorList>
    </citation>
    <scope>NUCLEOTIDE SEQUENCE [LARGE SCALE GENOMIC DNA]</scope>
    <source>
        <strain evidence="5 6">AC55</strain>
    </source>
</reference>
<gene>
    <name evidence="5" type="ORF">TTHT_1947</name>
</gene>
<evidence type="ECO:0000256" key="2">
    <source>
        <dbReference type="ARBA" id="ARBA00022676"/>
    </source>
</evidence>
<evidence type="ECO:0000259" key="4">
    <source>
        <dbReference type="Pfam" id="PF00535"/>
    </source>
</evidence>
<dbReference type="SUPFAM" id="SSF53448">
    <property type="entry name" value="Nucleotide-diphospho-sugar transferases"/>
    <property type="match status" value="1"/>
</dbReference>
<dbReference type="AlphaFoldDB" id="A0A7R6PPF0"/>
<dbReference type="Gene3D" id="3.90.550.10">
    <property type="entry name" value="Spore Coat Polysaccharide Biosynthesis Protein SpsA, Chain A"/>
    <property type="match status" value="1"/>
</dbReference>
<dbReference type="PANTHER" id="PTHR43179:SF12">
    <property type="entry name" value="GALACTOFURANOSYLTRANSFERASE GLFT2"/>
    <property type="match status" value="1"/>
</dbReference>
<keyword evidence="6" id="KW-1185">Reference proteome</keyword>
<evidence type="ECO:0000256" key="3">
    <source>
        <dbReference type="ARBA" id="ARBA00022679"/>
    </source>
</evidence>
<proteinExistence type="inferred from homology"/>
<feature type="domain" description="Glycosyltransferase 2-like" evidence="4">
    <location>
        <begin position="11"/>
        <end position="54"/>
    </location>
</feature>
<dbReference type="Proteomes" id="UP000595564">
    <property type="component" value="Chromosome"/>
</dbReference>
<organism evidence="5 6">
    <name type="scientific">Thermotomaculum hydrothermale</name>
    <dbReference type="NCBI Taxonomy" id="981385"/>
    <lineage>
        <taxon>Bacteria</taxon>
        <taxon>Pseudomonadati</taxon>
        <taxon>Acidobacteriota</taxon>
        <taxon>Holophagae</taxon>
        <taxon>Thermotomaculales</taxon>
        <taxon>Thermotomaculaceae</taxon>
        <taxon>Thermotomaculum</taxon>
    </lineage>
</organism>
<evidence type="ECO:0000256" key="1">
    <source>
        <dbReference type="ARBA" id="ARBA00006739"/>
    </source>
</evidence>
<dbReference type="PANTHER" id="PTHR43179">
    <property type="entry name" value="RHAMNOSYLTRANSFERASE WBBL"/>
    <property type="match status" value="1"/>
</dbReference>
<dbReference type="GO" id="GO:0016757">
    <property type="term" value="F:glycosyltransferase activity"/>
    <property type="evidence" value="ECO:0007669"/>
    <property type="project" value="UniProtKB-KW"/>
</dbReference>
<keyword evidence="2" id="KW-0328">Glycosyltransferase</keyword>
<protein>
    <submittedName>
        <fullName evidence="5">Family 2 glycosyl transferase</fullName>
    </submittedName>
</protein>
<name>A0A7R6PPF0_9BACT</name>
<comment type="similarity">
    <text evidence="1">Belongs to the glycosyltransferase 2 family.</text>
</comment>
<accession>A0A7R6PPF0</accession>
<sequence>MKENIKERVCAVVVTYNRKQLLIECLEALKKQTRPLDGIHIIDNASTDETPEFLLSNGYIKELPPENLVEPWEKEFEVKSLTDGQLIKINYVRMHENTGGAGGFYEGVRRAYVKGYDWLWLMDDDAEPKEDALEKLSNCFDIKEISALACKVVFPNGKICFYHRGFINFKNIYPLLQKPLQKDKYRNQIEKIDIASFVGILIRRTAIEKIGFPKKEFFIHHDDVEYCLRLRKVGEILLISDSVIIHKEARKKGIRKKFFWKESIRIPYRKFWLTYYGRRNLVWLGKKYSTKKFNFWKGFVISLLKSMIGILFFDNHKFRRINFILNAYFDGLKENFDNEKPKRILYKKKNEIS</sequence>
<dbReference type="Pfam" id="PF00535">
    <property type="entry name" value="Glycos_transf_2"/>
    <property type="match status" value="2"/>
</dbReference>
<dbReference type="KEGG" id="thyd:TTHT_1947"/>
<dbReference type="EMBL" id="AP017470">
    <property type="protein sequence ID" value="BBB33398.1"/>
    <property type="molecule type" value="Genomic_DNA"/>
</dbReference>
<dbReference type="CDD" id="cd04185">
    <property type="entry name" value="GT_2_like_b"/>
    <property type="match status" value="1"/>
</dbReference>
<dbReference type="InterPro" id="IPR029044">
    <property type="entry name" value="Nucleotide-diphossugar_trans"/>
</dbReference>